<dbReference type="PROSITE" id="PS50832">
    <property type="entry name" value="S1_IF1_TYPE"/>
    <property type="match status" value="1"/>
</dbReference>
<feature type="domain" description="S1-like" evidence="1">
    <location>
        <begin position="62"/>
        <end position="128"/>
    </location>
</feature>
<dbReference type="EMBL" id="MN740999">
    <property type="protein sequence ID" value="QHU22170.1"/>
    <property type="molecule type" value="Genomic_DNA"/>
</dbReference>
<dbReference type="GO" id="GO:0003743">
    <property type="term" value="F:translation initiation factor activity"/>
    <property type="evidence" value="ECO:0007669"/>
    <property type="project" value="InterPro"/>
</dbReference>
<reference evidence="2" key="1">
    <citation type="journal article" date="2020" name="Nature">
        <title>Giant virus diversity and host interactions through global metagenomics.</title>
        <authorList>
            <person name="Schulz F."/>
            <person name="Roux S."/>
            <person name="Paez-Espino D."/>
            <person name="Jungbluth S."/>
            <person name="Walsh D.A."/>
            <person name="Denef V.J."/>
            <person name="McMahon K.D."/>
            <person name="Konstantinidis K.T."/>
            <person name="Eloe-Fadrosh E.A."/>
            <person name="Kyrpides N.C."/>
            <person name="Woyke T."/>
        </authorList>
    </citation>
    <scope>NUCLEOTIDE SEQUENCE</scope>
    <source>
        <strain evidence="2">GVMAG-S-3300013286-35</strain>
    </source>
</reference>
<dbReference type="GO" id="GO:0003723">
    <property type="term" value="F:RNA binding"/>
    <property type="evidence" value="ECO:0007669"/>
    <property type="project" value="InterPro"/>
</dbReference>
<evidence type="ECO:0000259" key="1">
    <source>
        <dbReference type="PROSITE" id="PS50832"/>
    </source>
</evidence>
<dbReference type="AlphaFoldDB" id="A0A6C0KZT4"/>
<protein>
    <recommendedName>
        <fullName evidence="1">S1-like domain-containing protein</fullName>
    </recommendedName>
</protein>
<dbReference type="InterPro" id="IPR006196">
    <property type="entry name" value="RNA-binding_domain_S1_IF1"/>
</dbReference>
<accession>A0A6C0KZT4</accession>
<evidence type="ECO:0000313" key="2">
    <source>
        <dbReference type="EMBL" id="QHU22170.1"/>
    </source>
</evidence>
<proteinExistence type="predicted"/>
<dbReference type="InterPro" id="IPR012340">
    <property type="entry name" value="NA-bd_OB-fold"/>
</dbReference>
<name>A0A6C0KZT4_9ZZZZ</name>
<organism evidence="2">
    <name type="scientific">viral metagenome</name>
    <dbReference type="NCBI Taxonomy" id="1070528"/>
    <lineage>
        <taxon>unclassified sequences</taxon>
        <taxon>metagenomes</taxon>
        <taxon>organismal metagenomes</taxon>
    </lineage>
</organism>
<sequence>MPRNTTGGKNFKKFKTGAEGFRAKAAREASDDMIDLYRKMERFGKDGLSPEDKEASLYMFAGRVVRRFGHGRMEVLCHDGITRQCRIRGLLRKRGQVFIDVDHIVVVSTREAIESDSDDETGVSATHEVGGTADIIGLFDEKQSAMLRKTNISRALFANVKAAGGVLEDDSDFFDRSELLQEETEGKEDVTRVLGTRTGRAAAFTAKLTEGGDIDINAI</sequence>
<dbReference type="Gene3D" id="2.40.50.140">
    <property type="entry name" value="Nucleic acid-binding proteins"/>
    <property type="match status" value="1"/>
</dbReference>
<dbReference type="SUPFAM" id="SSF50249">
    <property type="entry name" value="Nucleic acid-binding proteins"/>
    <property type="match status" value="1"/>
</dbReference>